<dbReference type="GO" id="GO:0050660">
    <property type="term" value="F:flavin adenine dinucleotide binding"/>
    <property type="evidence" value="ECO:0007669"/>
    <property type="project" value="TreeGrafter"/>
</dbReference>
<dbReference type="Pfam" id="PF00070">
    <property type="entry name" value="Pyr_redox"/>
    <property type="match status" value="1"/>
</dbReference>
<name>A0A0A9XIF1_LYGHE</name>
<dbReference type="EMBL" id="GDHC01008917">
    <property type="protein sequence ID" value="JAQ09712.1"/>
    <property type="molecule type" value="Transcribed_RNA"/>
</dbReference>
<reference evidence="3" key="3">
    <citation type="journal article" date="2016" name="Gigascience">
        <title>De novo construction of an expanded transcriptome assembly for the western tarnished plant bug, Lygus hesperus.</title>
        <authorList>
            <person name="Tassone E.E."/>
            <person name="Geib S.M."/>
            <person name="Hall B."/>
            <person name="Fabrick J.A."/>
            <person name="Brent C.S."/>
            <person name="Hull J.J."/>
        </authorList>
    </citation>
    <scope>NUCLEOTIDE SEQUENCE</scope>
</reference>
<dbReference type="PANTHER" id="PTHR22912">
    <property type="entry name" value="DISULFIDE OXIDOREDUCTASE"/>
    <property type="match status" value="1"/>
</dbReference>
<dbReference type="EMBL" id="GBHO01026724">
    <property type="protein sequence ID" value="JAG16880.1"/>
    <property type="molecule type" value="Transcribed_RNA"/>
</dbReference>
<feature type="domain" description="Pyridine nucleotide-disulphide oxidoreductase N-terminal" evidence="1">
    <location>
        <begin position="1"/>
        <end position="63"/>
    </location>
</feature>
<dbReference type="InterPro" id="IPR039648">
    <property type="entry name" value="DHPH_N"/>
</dbReference>
<dbReference type="InterPro" id="IPR050151">
    <property type="entry name" value="Class-I_Pyr_Nuc-Dis_Oxidored"/>
</dbReference>
<evidence type="ECO:0000313" key="2">
    <source>
        <dbReference type="EMBL" id="JAG16880.1"/>
    </source>
</evidence>
<dbReference type="GO" id="GO:0045252">
    <property type="term" value="C:oxoglutarate dehydrogenase complex"/>
    <property type="evidence" value="ECO:0007669"/>
    <property type="project" value="TreeGrafter"/>
</dbReference>
<dbReference type="GO" id="GO:0005739">
    <property type="term" value="C:mitochondrion"/>
    <property type="evidence" value="ECO:0007669"/>
    <property type="project" value="TreeGrafter"/>
</dbReference>
<sequence length="112" mass="12023">MVIIGAGPIGCEFASIYSALGKTKVNLIDKALRILPYEDEDVSLHAQRKLVKRGVTIHHNSLLFDLTPYTSDVTALSECSNAAVGRVTCGETNQNNSINTCDSATEVANNIN</sequence>
<dbReference type="PANTHER" id="PTHR22912:SF222">
    <property type="entry name" value="DEHYDROGENASE, PUTATIVE-RELATED"/>
    <property type="match status" value="1"/>
</dbReference>
<evidence type="ECO:0000259" key="1">
    <source>
        <dbReference type="Pfam" id="PF00070"/>
    </source>
</evidence>
<protein>
    <submittedName>
        <fullName evidence="2">Dihydrolipoyl dehydrogenase</fullName>
    </submittedName>
</protein>
<gene>
    <name evidence="2" type="primary">lpd_0</name>
    <name evidence="3" type="synonym">lpd_1</name>
    <name evidence="2" type="ORF">CM83_42169</name>
    <name evidence="3" type="ORF">g.28800</name>
</gene>
<proteinExistence type="predicted"/>
<evidence type="ECO:0000313" key="3">
    <source>
        <dbReference type="EMBL" id="JAQ09712.1"/>
    </source>
</evidence>
<dbReference type="InterPro" id="IPR036188">
    <property type="entry name" value="FAD/NAD-bd_sf"/>
</dbReference>
<dbReference type="GO" id="GO:0006103">
    <property type="term" value="P:2-oxoglutarate metabolic process"/>
    <property type="evidence" value="ECO:0007669"/>
    <property type="project" value="TreeGrafter"/>
</dbReference>
<reference evidence="2" key="1">
    <citation type="journal article" date="2014" name="PLoS ONE">
        <title>Transcriptome-Based Identification of ABC Transporters in the Western Tarnished Plant Bug Lygus hesperus.</title>
        <authorList>
            <person name="Hull J.J."/>
            <person name="Chaney K."/>
            <person name="Geib S.M."/>
            <person name="Fabrick J.A."/>
            <person name="Brent C.S."/>
            <person name="Walsh D."/>
            <person name="Lavine L.C."/>
        </authorList>
    </citation>
    <scope>NUCLEOTIDE SEQUENCE</scope>
</reference>
<dbReference type="GO" id="GO:0004148">
    <property type="term" value="F:dihydrolipoyl dehydrogenase (NADH) activity"/>
    <property type="evidence" value="ECO:0007669"/>
    <property type="project" value="TreeGrafter"/>
</dbReference>
<dbReference type="SUPFAM" id="SSF51905">
    <property type="entry name" value="FAD/NAD(P)-binding domain"/>
    <property type="match status" value="1"/>
</dbReference>
<accession>A0A0A9XIF1</accession>
<reference evidence="2" key="2">
    <citation type="submission" date="2014-07" db="EMBL/GenBank/DDBJ databases">
        <authorList>
            <person name="Hull J."/>
        </authorList>
    </citation>
    <scope>NUCLEOTIDE SEQUENCE</scope>
</reference>
<dbReference type="Gene3D" id="3.50.50.60">
    <property type="entry name" value="FAD/NAD(P)-binding domain"/>
    <property type="match status" value="1"/>
</dbReference>
<dbReference type="AlphaFoldDB" id="A0A0A9XIF1"/>
<organism evidence="2">
    <name type="scientific">Lygus hesperus</name>
    <name type="common">Western plant bug</name>
    <dbReference type="NCBI Taxonomy" id="30085"/>
    <lineage>
        <taxon>Eukaryota</taxon>
        <taxon>Metazoa</taxon>
        <taxon>Ecdysozoa</taxon>
        <taxon>Arthropoda</taxon>
        <taxon>Hexapoda</taxon>
        <taxon>Insecta</taxon>
        <taxon>Pterygota</taxon>
        <taxon>Neoptera</taxon>
        <taxon>Paraneoptera</taxon>
        <taxon>Hemiptera</taxon>
        <taxon>Heteroptera</taxon>
        <taxon>Panheteroptera</taxon>
        <taxon>Cimicomorpha</taxon>
        <taxon>Miridae</taxon>
        <taxon>Mirini</taxon>
        <taxon>Lygus</taxon>
    </lineage>
</organism>